<keyword evidence="1" id="KW-1133">Transmembrane helix</keyword>
<dbReference type="HOGENOM" id="CLU_036287_0_0_0"/>
<sequence length="425" mass="47089">MSQVNVVKPTEDRKMLVERVASSRYVNRSARLRDLLVYLSSRVLEEDVDEIHEQEVGYKVFGRAANYDTSSDNIVRVHASMLRKRLEQYFAEEGASEPLVIEIPKGNYAPVFRERGYAAQPPLVTPELPATAARATDRRFWALGLAAGLFACTTAYLVMRGAPSLGGDEARRPNVTLFWSQVFERNRATDIVLDDAAIALYQELTGRTLSLSDYYDRSYLRTLPESAAGSASLDAQTISSVALRRQSSFADISFVWKLMQIPGASRRPSTLRFARDYSFRDLKANNAVLVGNSRSNPWVEPFEPKMGIRWTFDKAAAVYDPVDTWTGKSFQARNPGDQRESFFSVALLPNLGGTGNVLIISGTGGSAINAGADFLADEAAMSSLRRQLPTKADHPFPHFEALIKVKGRSSVPRDATVLLCRPPKP</sequence>
<dbReference type="KEGG" id="sus:Acid_2972"/>
<organism evidence="2">
    <name type="scientific">Solibacter usitatus (strain Ellin6076)</name>
    <dbReference type="NCBI Taxonomy" id="234267"/>
    <lineage>
        <taxon>Bacteria</taxon>
        <taxon>Pseudomonadati</taxon>
        <taxon>Acidobacteriota</taxon>
        <taxon>Terriglobia</taxon>
        <taxon>Bryobacterales</taxon>
        <taxon>Solibacteraceae</taxon>
        <taxon>Candidatus Solibacter</taxon>
    </lineage>
</organism>
<keyword evidence="1" id="KW-0812">Transmembrane</keyword>
<dbReference type="STRING" id="234267.Acid_2972"/>
<dbReference type="EMBL" id="CP000473">
    <property type="protein sequence ID" value="ABJ83956.1"/>
    <property type="molecule type" value="Genomic_DNA"/>
</dbReference>
<evidence type="ECO:0000313" key="2">
    <source>
        <dbReference type="EMBL" id="ABJ83956.1"/>
    </source>
</evidence>
<dbReference type="OrthoDB" id="109241at2"/>
<dbReference type="InParanoid" id="Q022Z0"/>
<protein>
    <submittedName>
        <fullName evidence="2">Uncharacterized protein</fullName>
    </submittedName>
</protein>
<accession>Q022Z0</accession>
<name>Q022Z0_SOLUE</name>
<feature type="transmembrane region" description="Helical" evidence="1">
    <location>
        <begin position="140"/>
        <end position="159"/>
    </location>
</feature>
<gene>
    <name evidence="2" type="ordered locus">Acid_2972</name>
</gene>
<reference evidence="2" key="1">
    <citation type="submission" date="2006-10" db="EMBL/GenBank/DDBJ databases">
        <title>Complete sequence of Solibacter usitatus Ellin6076.</title>
        <authorList>
            <consortium name="US DOE Joint Genome Institute"/>
            <person name="Copeland A."/>
            <person name="Lucas S."/>
            <person name="Lapidus A."/>
            <person name="Barry K."/>
            <person name="Detter J.C."/>
            <person name="Glavina del Rio T."/>
            <person name="Hammon N."/>
            <person name="Israni S."/>
            <person name="Dalin E."/>
            <person name="Tice H."/>
            <person name="Pitluck S."/>
            <person name="Thompson L.S."/>
            <person name="Brettin T."/>
            <person name="Bruce D."/>
            <person name="Han C."/>
            <person name="Tapia R."/>
            <person name="Gilna P."/>
            <person name="Schmutz J."/>
            <person name="Larimer F."/>
            <person name="Land M."/>
            <person name="Hauser L."/>
            <person name="Kyrpides N."/>
            <person name="Mikhailova N."/>
            <person name="Janssen P.H."/>
            <person name="Kuske C.R."/>
            <person name="Richardson P."/>
        </authorList>
    </citation>
    <scope>NUCLEOTIDE SEQUENCE</scope>
    <source>
        <strain evidence="2">Ellin6076</strain>
    </source>
</reference>
<dbReference type="AlphaFoldDB" id="Q022Z0"/>
<keyword evidence="1" id="KW-0472">Membrane</keyword>
<evidence type="ECO:0000256" key="1">
    <source>
        <dbReference type="SAM" id="Phobius"/>
    </source>
</evidence>
<proteinExistence type="predicted"/>
<dbReference type="eggNOG" id="COG3609">
    <property type="taxonomic scope" value="Bacteria"/>
</dbReference>